<name>A0A450SYP7_9GAMM</name>
<organism evidence="2">
    <name type="scientific">Candidatus Kentrum sp. FM</name>
    <dbReference type="NCBI Taxonomy" id="2126340"/>
    <lineage>
        <taxon>Bacteria</taxon>
        <taxon>Pseudomonadati</taxon>
        <taxon>Pseudomonadota</taxon>
        <taxon>Gammaproteobacteria</taxon>
        <taxon>Candidatus Kentrum</taxon>
    </lineage>
</organism>
<feature type="region of interest" description="Disordered" evidence="1">
    <location>
        <begin position="23"/>
        <end position="57"/>
    </location>
</feature>
<sequence>MKPGSEKAQASCGRILHLGEERNIHGNHSAAEPQPKCLNFEEMNHKDTKARRETLDL</sequence>
<dbReference type="EMBL" id="CAADEZ010000231">
    <property type="protein sequence ID" value="VFJ59151.1"/>
    <property type="molecule type" value="Genomic_DNA"/>
</dbReference>
<accession>A0A450SYP7</accession>
<reference evidence="2" key="1">
    <citation type="submission" date="2019-02" db="EMBL/GenBank/DDBJ databases">
        <authorList>
            <person name="Gruber-Vodicka R. H."/>
            <person name="Seah K. B. B."/>
        </authorList>
    </citation>
    <scope>NUCLEOTIDE SEQUENCE</scope>
    <source>
        <strain evidence="2">BECK_BZ163</strain>
    </source>
</reference>
<dbReference type="AlphaFoldDB" id="A0A450SYP7"/>
<gene>
    <name evidence="2" type="ORF">BECKFM1743A_GA0114220_102319</name>
</gene>
<evidence type="ECO:0000313" key="2">
    <source>
        <dbReference type="EMBL" id="VFJ59151.1"/>
    </source>
</evidence>
<proteinExistence type="predicted"/>
<evidence type="ECO:0000256" key="1">
    <source>
        <dbReference type="SAM" id="MobiDB-lite"/>
    </source>
</evidence>
<feature type="compositionally biased region" description="Basic and acidic residues" evidence="1">
    <location>
        <begin position="42"/>
        <end position="57"/>
    </location>
</feature>
<protein>
    <submittedName>
        <fullName evidence="2">Uncharacterized protein</fullName>
    </submittedName>
</protein>